<dbReference type="GO" id="GO:0005737">
    <property type="term" value="C:cytoplasm"/>
    <property type="evidence" value="ECO:0007669"/>
    <property type="project" value="UniProtKB-SubCell"/>
</dbReference>
<keyword evidence="7" id="KW-1185">Reference proteome</keyword>
<evidence type="ECO:0000256" key="3">
    <source>
        <dbReference type="ARBA" id="ARBA00022691"/>
    </source>
</evidence>
<dbReference type="InterPro" id="IPR029028">
    <property type="entry name" value="Alpha/beta_knot_MTases"/>
</dbReference>
<keyword evidence="1 5" id="KW-0489">Methyltransferase</keyword>
<evidence type="ECO:0000256" key="5">
    <source>
        <dbReference type="HAMAP-Rule" id="MF_00658"/>
    </source>
</evidence>
<dbReference type="Pfam" id="PF02590">
    <property type="entry name" value="SPOUT_MTase"/>
    <property type="match status" value="1"/>
</dbReference>
<name>A0A849I0Q2_9HYPH</name>
<keyword evidence="5" id="KW-0698">rRNA processing</keyword>
<dbReference type="RefSeq" id="WP_171216424.1">
    <property type="nucleotide sequence ID" value="NZ_JABEPP010000001.1"/>
</dbReference>
<evidence type="ECO:0000256" key="1">
    <source>
        <dbReference type="ARBA" id="ARBA00022603"/>
    </source>
</evidence>
<comment type="function">
    <text evidence="5">Specifically methylates the pseudouridine at position 1915 (m3Psi1915) in 23S rRNA.</text>
</comment>
<dbReference type="PANTHER" id="PTHR33603:SF1">
    <property type="entry name" value="RIBOSOMAL RNA LARGE SUBUNIT METHYLTRANSFERASE H"/>
    <property type="match status" value="1"/>
</dbReference>
<evidence type="ECO:0000313" key="6">
    <source>
        <dbReference type="EMBL" id="NNM70898.1"/>
    </source>
</evidence>
<feature type="binding site" evidence="5">
    <location>
        <position position="106"/>
    </location>
    <ligand>
        <name>S-adenosyl-L-methionine</name>
        <dbReference type="ChEBI" id="CHEBI:59789"/>
    </ligand>
</feature>
<protein>
    <recommendedName>
        <fullName evidence="5">Ribosomal RNA large subunit methyltransferase H</fullName>
        <ecNumber evidence="5">2.1.1.177</ecNumber>
    </recommendedName>
    <alternativeName>
        <fullName evidence="5">23S rRNA (pseudouridine1915-N3)-methyltransferase</fullName>
    </alternativeName>
    <alternativeName>
        <fullName evidence="5">23S rRNA m3Psi1915 methyltransferase</fullName>
    </alternativeName>
    <alternativeName>
        <fullName evidence="5">rRNA (pseudouridine-N3-)-methyltransferase RlmH</fullName>
    </alternativeName>
</protein>
<dbReference type="NCBIfam" id="NF000991">
    <property type="entry name" value="PRK00103.2-5"/>
    <property type="match status" value="1"/>
</dbReference>
<accession>A0A849I0Q2</accession>
<dbReference type="AlphaFoldDB" id="A0A849I0Q2"/>
<dbReference type="EC" id="2.1.1.177" evidence="5"/>
<dbReference type="GO" id="GO:0070038">
    <property type="term" value="F:rRNA (pseudouridine-N3-)-methyltransferase activity"/>
    <property type="evidence" value="ECO:0007669"/>
    <property type="project" value="UniProtKB-UniRule"/>
</dbReference>
<dbReference type="PANTHER" id="PTHR33603">
    <property type="entry name" value="METHYLTRANSFERASE"/>
    <property type="match status" value="1"/>
</dbReference>
<comment type="caution">
    <text evidence="5">Lacks conserved residue(s) required for the propagation of feature annotation.</text>
</comment>
<keyword evidence="5" id="KW-0963">Cytoplasm</keyword>
<keyword evidence="3 5" id="KW-0949">S-adenosyl-L-methionine</keyword>
<dbReference type="SUPFAM" id="SSF75217">
    <property type="entry name" value="alpha/beta knot"/>
    <property type="match status" value="1"/>
</dbReference>
<comment type="caution">
    <text evidence="6">The sequence shown here is derived from an EMBL/GenBank/DDBJ whole genome shotgun (WGS) entry which is preliminary data.</text>
</comment>
<proteinExistence type="inferred from homology"/>
<evidence type="ECO:0000313" key="7">
    <source>
        <dbReference type="Proteomes" id="UP000564885"/>
    </source>
</evidence>
<dbReference type="InterPro" id="IPR029026">
    <property type="entry name" value="tRNA_m1G_MTases_N"/>
</dbReference>
<comment type="catalytic activity">
    <reaction evidence="5">
        <text>pseudouridine(1915) in 23S rRNA + S-adenosyl-L-methionine = N(3)-methylpseudouridine(1915) in 23S rRNA + S-adenosyl-L-homocysteine + H(+)</text>
        <dbReference type="Rhea" id="RHEA:42752"/>
        <dbReference type="Rhea" id="RHEA-COMP:10221"/>
        <dbReference type="Rhea" id="RHEA-COMP:10222"/>
        <dbReference type="ChEBI" id="CHEBI:15378"/>
        <dbReference type="ChEBI" id="CHEBI:57856"/>
        <dbReference type="ChEBI" id="CHEBI:59789"/>
        <dbReference type="ChEBI" id="CHEBI:65314"/>
        <dbReference type="ChEBI" id="CHEBI:74486"/>
        <dbReference type="EC" id="2.1.1.177"/>
    </reaction>
</comment>
<dbReference type="HAMAP" id="MF_00658">
    <property type="entry name" value="23SrRNA_methyltr_H"/>
    <property type="match status" value="1"/>
</dbReference>
<dbReference type="NCBIfam" id="NF000989">
    <property type="entry name" value="PRK00103.2-3"/>
    <property type="match status" value="1"/>
</dbReference>
<comment type="subunit">
    <text evidence="5">Homodimer.</text>
</comment>
<evidence type="ECO:0000256" key="4">
    <source>
        <dbReference type="ARBA" id="ARBA00038303"/>
    </source>
</evidence>
<comment type="subcellular location">
    <subcellularLocation>
        <location evidence="5">Cytoplasm</location>
    </subcellularLocation>
</comment>
<reference evidence="6 7" key="1">
    <citation type="submission" date="2020-04" db="EMBL/GenBank/DDBJ databases">
        <title>Enterovirga sp. isolate from soil.</title>
        <authorList>
            <person name="Chea S."/>
            <person name="Kim D.-U."/>
        </authorList>
    </citation>
    <scope>NUCLEOTIDE SEQUENCE [LARGE SCALE GENOMIC DNA]</scope>
    <source>
        <strain evidence="6 7">DB1703</strain>
    </source>
</reference>
<keyword evidence="2 5" id="KW-0808">Transferase</keyword>
<dbReference type="PIRSF" id="PIRSF004505">
    <property type="entry name" value="MT_bac"/>
    <property type="match status" value="1"/>
</dbReference>
<dbReference type="EMBL" id="JABEPP010000001">
    <property type="protein sequence ID" value="NNM70898.1"/>
    <property type="molecule type" value="Genomic_DNA"/>
</dbReference>
<dbReference type="CDD" id="cd18081">
    <property type="entry name" value="RlmH-like"/>
    <property type="match status" value="1"/>
</dbReference>
<organism evidence="6 7">
    <name type="scientific">Enterovirga aerilata</name>
    <dbReference type="NCBI Taxonomy" id="2730920"/>
    <lineage>
        <taxon>Bacteria</taxon>
        <taxon>Pseudomonadati</taxon>
        <taxon>Pseudomonadota</taxon>
        <taxon>Alphaproteobacteria</taxon>
        <taxon>Hyphomicrobiales</taxon>
        <taxon>Methylobacteriaceae</taxon>
        <taxon>Enterovirga</taxon>
    </lineage>
</organism>
<dbReference type="Proteomes" id="UP000564885">
    <property type="component" value="Unassembled WGS sequence"/>
</dbReference>
<sequence>MRWQLLAVGRLKAGPERELVERYRVRADALGRSSGFGALDIVELPEARARTAAERIAAEAAAVLARTAGTKLVAFDERGQSISSDEFAGRLRDWRDGGAPMSFVIGGSDGLDDSVRRRADFLVSFGRLTLPHQIVRILAAEQIYRALTILAGHPYHRGEPGGE</sequence>
<evidence type="ECO:0000256" key="2">
    <source>
        <dbReference type="ARBA" id="ARBA00022679"/>
    </source>
</evidence>
<feature type="binding site" evidence="5">
    <location>
        <begin position="125"/>
        <end position="130"/>
    </location>
    <ligand>
        <name>S-adenosyl-L-methionine</name>
        <dbReference type="ChEBI" id="CHEBI:59789"/>
    </ligand>
</feature>
<gene>
    <name evidence="5 6" type="primary">rlmH</name>
    <name evidence="6" type="ORF">HJG44_00625</name>
</gene>
<dbReference type="InterPro" id="IPR003742">
    <property type="entry name" value="RlmH-like"/>
</dbReference>
<dbReference type="Gene3D" id="3.40.1280.10">
    <property type="match status" value="1"/>
</dbReference>
<comment type="similarity">
    <text evidence="4 5">Belongs to the RNA methyltransferase RlmH family.</text>
</comment>